<gene>
    <name evidence="2" type="ORF">SAMN02746062_01471</name>
</gene>
<keyword evidence="3" id="KW-1185">Reference proteome</keyword>
<proteinExistence type="predicted"/>
<evidence type="ECO:0000256" key="1">
    <source>
        <dbReference type="SAM" id="Phobius"/>
    </source>
</evidence>
<dbReference type="Proteomes" id="UP000219669">
    <property type="component" value="Unassembled WGS sequence"/>
</dbReference>
<name>A0A286EDL4_9NEIS</name>
<accession>A0A286EDL4</accession>
<dbReference type="RefSeq" id="WP_097114503.1">
    <property type="nucleotide sequence ID" value="NZ_CP083931.1"/>
</dbReference>
<feature type="transmembrane region" description="Helical" evidence="1">
    <location>
        <begin position="201"/>
        <end position="227"/>
    </location>
</feature>
<evidence type="ECO:0000313" key="2">
    <source>
        <dbReference type="EMBL" id="SOD68990.1"/>
    </source>
</evidence>
<keyword evidence="1" id="KW-0812">Transmembrane</keyword>
<sequence length="228" mass="26394">MVNLYQILELPIDATTVEINVALRKYQQLPHANPKIVRAVDEWLLVGATRKRYNARLRAEFPEFFQNDEYEIEEIAEEYDTESECEYDFFDTYTPKLWSPNKVAVAAVVISPVLGAVLTAINWRELGRDDWATPQQLWAKRFVYAHFVLAILAILTSWVWVLFLGSVLAVWWWWHGGGRAQYRFVNAHFADFVPQSWRTALIGAVVGWFVYLLAAFFMLLFAVLLGLA</sequence>
<evidence type="ECO:0000313" key="3">
    <source>
        <dbReference type="Proteomes" id="UP000219669"/>
    </source>
</evidence>
<dbReference type="OrthoDB" id="8614008at2"/>
<keyword evidence="1" id="KW-1133">Transmembrane helix</keyword>
<keyword evidence="1" id="KW-0472">Membrane</keyword>
<dbReference type="EMBL" id="OCNF01000012">
    <property type="protein sequence ID" value="SOD68990.1"/>
    <property type="molecule type" value="Genomic_DNA"/>
</dbReference>
<feature type="transmembrane region" description="Helical" evidence="1">
    <location>
        <begin position="144"/>
        <end position="174"/>
    </location>
</feature>
<feature type="transmembrane region" description="Helical" evidence="1">
    <location>
        <begin position="103"/>
        <end position="123"/>
    </location>
</feature>
<dbReference type="AlphaFoldDB" id="A0A286EDL4"/>
<organism evidence="2 3">
    <name type="scientific">Alysiella filiformis DSM 16848</name>
    <dbReference type="NCBI Taxonomy" id="1120981"/>
    <lineage>
        <taxon>Bacteria</taxon>
        <taxon>Pseudomonadati</taxon>
        <taxon>Pseudomonadota</taxon>
        <taxon>Betaproteobacteria</taxon>
        <taxon>Neisseriales</taxon>
        <taxon>Neisseriaceae</taxon>
        <taxon>Alysiella</taxon>
    </lineage>
</organism>
<reference evidence="2 3" key="1">
    <citation type="submission" date="2017-09" db="EMBL/GenBank/DDBJ databases">
        <authorList>
            <person name="Ehlers B."/>
            <person name="Leendertz F.H."/>
        </authorList>
    </citation>
    <scope>NUCLEOTIDE SEQUENCE [LARGE SCALE GENOMIC DNA]</scope>
    <source>
        <strain evidence="2 3">DSM 16848</strain>
    </source>
</reference>
<protein>
    <submittedName>
        <fullName evidence="2">Uncharacterized protein</fullName>
    </submittedName>
</protein>